<evidence type="ECO:0000256" key="5">
    <source>
        <dbReference type="ARBA" id="ARBA00023288"/>
    </source>
</evidence>
<dbReference type="InterPro" id="IPR050490">
    <property type="entry name" value="Bact_solute-bd_prot1"/>
</dbReference>
<dbReference type="Pfam" id="PF01547">
    <property type="entry name" value="SBP_bac_1"/>
    <property type="match status" value="1"/>
</dbReference>
<dbReference type="InterPro" id="IPR006059">
    <property type="entry name" value="SBP"/>
</dbReference>
<evidence type="ECO:0000256" key="6">
    <source>
        <dbReference type="SAM" id="MobiDB-lite"/>
    </source>
</evidence>
<evidence type="ECO:0000313" key="8">
    <source>
        <dbReference type="EMBL" id="NOU96715.1"/>
    </source>
</evidence>
<keyword evidence="9" id="KW-1185">Reference proteome</keyword>
<keyword evidence="5" id="KW-0449">Lipoprotein</keyword>
<dbReference type="AlphaFoldDB" id="A0A972K382"/>
<dbReference type="EMBL" id="WHOD01000101">
    <property type="protein sequence ID" value="NOU96715.1"/>
    <property type="molecule type" value="Genomic_DNA"/>
</dbReference>
<dbReference type="PANTHER" id="PTHR43649">
    <property type="entry name" value="ARABINOSE-BINDING PROTEIN-RELATED"/>
    <property type="match status" value="1"/>
</dbReference>
<evidence type="ECO:0000256" key="3">
    <source>
        <dbReference type="ARBA" id="ARBA00023136"/>
    </source>
</evidence>
<protein>
    <submittedName>
        <fullName evidence="8">Extracellular solute-binding protein</fullName>
    </submittedName>
</protein>
<accession>A0A972K382</accession>
<dbReference type="Proteomes" id="UP000641588">
    <property type="component" value="Unassembled WGS sequence"/>
</dbReference>
<proteinExistence type="predicted"/>
<organism evidence="8 9">
    <name type="scientific">Paenibacillus foliorum</name>
    <dbReference type="NCBI Taxonomy" id="2654974"/>
    <lineage>
        <taxon>Bacteria</taxon>
        <taxon>Bacillati</taxon>
        <taxon>Bacillota</taxon>
        <taxon>Bacilli</taxon>
        <taxon>Bacillales</taxon>
        <taxon>Paenibacillaceae</taxon>
        <taxon>Paenibacillus</taxon>
    </lineage>
</organism>
<name>A0A972K382_9BACL</name>
<evidence type="ECO:0000256" key="4">
    <source>
        <dbReference type="ARBA" id="ARBA00023139"/>
    </source>
</evidence>
<dbReference type="SUPFAM" id="SSF53850">
    <property type="entry name" value="Periplasmic binding protein-like II"/>
    <property type="match status" value="1"/>
</dbReference>
<feature type="compositionally biased region" description="Polar residues" evidence="6">
    <location>
        <begin position="31"/>
        <end position="40"/>
    </location>
</feature>
<dbReference type="PANTHER" id="PTHR43649:SF33">
    <property type="entry name" value="POLYGALACTURONAN_RHAMNOGALACTURONAN-BINDING PROTEIN YTCQ"/>
    <property type="match status" value="1"/>
</dbReference>
<sequence>MKHKKWIATMGSVTLAMGVLAACGSGEPAKTGTTNGTTAPKSAEAPKVDTTPLDLSMVFKQVGDIPAKGNVIEQALEKGTNTKLNIQWVPASTYDEKINVMIAANELPKVLMVSYVPTVINAIQGGQFWEVGPFLKDYKNLSAQNPQYYENIKVDGKLYGIPQFREIARPSFIFRKDILDANGLKMPKTLDEWYEIAKYLTLNDPDKNGKNDTYAFMLDKKYNEGPASLLTRFAVAQGGVNRWGADSSGKLTPEFLTPQFMDVLKLFKRLYAEKLINQDFPALDSTELDKAFESGRAILKLNGVATNAANIQDRLVKVVPTAQLDVIPMEGPQGPKVAAQNGYNGLLVFPKSTVKTEAELKRILTFMDKLLDADMSTLQKRGIEGVHFKKSDNNMVEWVDLTAFNREVKPYRDSMLNFETYNVPQLKDTPLAMKGYKMEPDNLKYAVHNPTLTLSSQTYSERGKELDQMMWDAQTNYIVGKLDDAGFTAAIDKWRKAGGDNLIKEFEAALAKNKAAK</sequence>
<evidence type="ECO:0000256" key="2">
    <source>
        <dbReference type="ARBA" id="ARBA00022729"/>
    </source>
</evidence>
<comment type="caution">
    <text evidence="8">The sequence shown here is derived from an EMBL/GenBank/DDBJ whole genome shotgun (WGS) entry which is preliminary data.</text>
</comment>
<feature type="chain" id="PRO_5038875752" evidence="7">
    <location>
        <begin position="22"/>
        <end position="517"/>
    </location>
</feature>
<keyword evidence="4" id="KW-0564">Palmitate</keyword>
<evidence type="ECO:0000313" key="9">
    <source>
        <dbReference type="Proteomes" id="UP000641588"/>
    </source>
</evidence>
<dbReference type="RefSeq" id="WP_171654945.1">
    <property type="nucleotide sequence ID" value="NZ_WHOD01000101.1"/>
</dbReference>
<gene>
    <name evidence="8" type="ORF">GC093_26360</name>
</gene>
<keyword evidence="3" id="KW-0472">Membrane</keyword>
<evidence type="ECO:0000256" key="1">
    <source>
        <dbReference type="ARBA" id="ARBA00022475"/>
    </source>
</evidence>
<keyword evidence="2 7" id="KW-0732">Signal</keyword>
<dbReference type="Gene3D" id="3.40.190.10">
    <property type="entry name" value="Periplasmic binding protein-like II"/>
    <property type="match status" value="2"/>
</dbReference>
<reference evidence="8" key="1">
    <citation type="submission" date="2019-10" db="EMBL/GenBank/DDBJ databases">
        <title>Description of Paenibacillus glebae sp. nov.</title>
        <authorList>
            <person name="Carlier A."/>
            <person name="Qi S."/>
        </authorList>
    </citation>
    <scope>NUCLEOTIDE SEQUENCE</scope>
    <source>
        <strain evidence="8">LMG 31456</strain>
    </source>
</reference>
<dbReference type="PROSITE" id="PS51257">
    <property type="entry name" value="PROKAR_LIPOPROTEIN"/>
    <property type="match status" value="1"/>
</dbReference>
<evidence type="ECO:0000256" key="7">
    <source>
        <dbReference type="SAM" id="SignalP"/>
    </source>
</evidence>
<feature type="signal peptide" evidence="7">
    <location>
        <begin position="1"/>
        <end position="21"/>
    </location>
</feature>
<feature type="region of interest" description="Disordered" evidence="6">
    <location>
        <begin position="26"/>
        <end position="47"/>
    </location>
</feature>
<keyword evidence="1" id="KW-1003">Cell membrane</keyword>